<evidence type="ECO:0000259" key="8">
    <source>
        <dbReference type="Pfam" id="PF21922"/>
    </source>
</evidence>
<reference evidence="9" key="1">
    <citation type="submission" date="2009-10" db="EMBL/GenBank/DDBJ databases">
        <authorList>
            <person name="Weinstock G."/>
            <person name="Sodergren E."/>
            <person name="Clifton S."/>
            <person name="Fulton L."/>
            <person name="Fulton B."/>
            <person name="Courtney L."/>
            <person name="Fronick C."/>
            <person name="Harrison M."/>
            <person name="Strong C."/>
            <person name="Farmer C."/>
            <person name="Delahaunty K."/>
            <person name="Markovic C."/>
            <person name="Hall O."/>
            <person name="Minx P."/>
            <person name="Tomlinson C."/>
            <person name="Mitreva M."/>
            <person name="Nelson J."/>
            <person name="Hou S."/>
            <person name="Wollam A."/>
            <person name="Pepin K.H."/>
            <person name="Johnson M."/>
            <person name="Bhonagiri V."/>
            <person name="Nash W.E."/>
            <person name="Warren W."/>
            <person name="Chinwalla A."/>
            <person name="Mardis E.R."/>
            <person name="Wilson R.K."/>
        </authorList>
    </citation>
    <scope>NUCLEOTIDE SEQUENCE [LARGE SCALE GENOMIC DNA]</scope>
    <source>
        <strain evidence="9">ATCC 700122</strain>
    </source>
</reference>
<feature type="transmembrane region" description="Helical" evidence="6">
    <location>
        <begin position="159"/>
        <end position="176"/>
    </location>
</feature>
<dbReference type="SUPFAM" id="SSF56601">
    <property type="entry name" value="beta-lactamase/transpeptidase-like"/>
    <property type="match status" value="1"/>
</dbReference>
<feature type="transmembrane region" description="Helical" evidence="6">
    <location>
        <begin position="242"/>
        <end position="262"/>
    </location>
</feature>
<evidence type="ECO:0000313" key="10">
    <source>
        <dbReference type="Proteomes" id="UP000006001"/>
    </source>
</evidence>
<keyword evidence="4 6" id="KW-1133">Transmembrane helix</keyword>
<comment type="caution">
    <text evidence="9">The sequence shown here is derived from an EMBL/GenBank/DDBJ whole genome shotgun (WGS) entry which is preliminary data.</text>
</comment>
<dbReference type="Pfam" id="PF01098">
    <property type="entry name" value="FTSW_RODA_SPOVE"/>
    <property type="match status" value="1"/>
</dbReference>
<evidence type="ECO:0000256" key="3">
    <source>
        <dbReference type="ARBA" id="ARBA00022960"/>
    </source>
</evidence>
<feature type="transmembrane region" description="Helical" evidence="6">
    <location>
        <begin position="92"/>
        <end position="109"/>
    </location>
</feature>
<feature type="transmembrane region" description="Helical" evidence="6">
    <location>
        <begin position="360"/>
        <end position="381"/>
    </location>
</feature>
<proteinExistence type="predicted"/>
<keyword evidence="5 6" id="KW-0472">Membrane</keyword>
<dbReference type="eggNOG" id="COG0768">
    <property type="taxonomic scope" value="Bacteria"/>
</dbReference>
<evidence type="ECO:0000259" key="7">
    <source>
        <dbReference type="Pfam" id="PF00905"/>
    </source>
</evidence>
<dbReference type="Pfam" id="PF21922">
    <property type="entry name" value="PBP_dimer_2"/>
    <property type="match status" value="1"/>
</dbReference>
<dbReference type="GO" id="GO:0051301">
    <property type="term" value="P:cell division"/>
    <property type="evidence" value="ECO:0007669"/>
    <property type="project" value="InterPro"/>
</dbReference>
<dbReference type="Gene3D" id="3.90.1310.10">
    <property type="entry name" value="Penicillin-binding protein 2a (Domain 2)"/>
    <property type="match status" value="1"/>
</dbReference>
<dbReference type="InterPro" id="IPR012338">
    <property type="entry name" value="Beta-lactam/transpept-like"/>
</dbReference>
<dbReference type="GO" id="GO:0008658">
    <property type="term" value="F:penicillin binding"/>
    <property type="evidence" value="ECO:0007669"/>
    <property type="project" value="InterPro"/>
</dbReference>
<dbReference type="InterPro" id="IPR050515">
    <property type="entry name" value="Beta-lactam/transpept"/>
</dbReference>
<dbReference type="InterPro" id="IPR001182">
    <property type="entry name" value="FtsW/RodA"/>
</dbReference>
<evidence type="ECO:0000256" key="1">
    <source>
        <dbReference type="ARBA" id="ARBA00004141"/>
    </source>
</evidence>
<sequence length="934" mass="97555">MSRRNTELLLLLLAAPLVLLLFAMVLMHDGTALNTQTLAVPIGLFGAFVVAHAAVRFFAPNADPAILPVVFALSGIGIAFVTRLAPDLAGRQVIWLFAGIICMIVVLVVARNLDRIVQHKYVFIGIGIVLLLSPMLPVVGTEVLGSRIWLTIGPFSLQPGELAKIAIVLFLAGYLAENRELISVFTVRVGRFRLPDAETLLPLLAMWAISFAVVALEKDLGSALVLFVLFITMLYVASGKKIYLVIGFGAAAIGAAILYMLFSHVQIRVATWLNPFADPSGTGYQLCQTIYSLADGGLFGVGIGNGLAKNIPVVESDFIFAAIAEEAGLLGGAGVLLLYLALAIRGFATAARAKSDVSSFVAVGSTIIIVLQAFVIVGGITRLIPLTGITLPFISQGGSSLLASFIAIGLLLRAGDEGTGLSSEIADGTSRMAPVGSHAAAESGVLGRVALGKRLTATMIAFAVLFAVLVANLTYIMVVKADDYQSYPGNNHTLYKEASTERGSISTYDGVVLAESEAQGDGTYERVYPEGSLASHVVGYYSQRYGLSGIEASMNDSLKGQANFASWQDVIESAAGIETPGNDVTLTLNSNIQETAEKQLAGYKGAVVVMDPKTGAILAMASSPNYDANDVEDLLDTSADDDTGTLINRATSALYAPGSTFKIVTLSGLLENNVATPETQVDAPASVDIGNAKVTNDDGAEYGSVSLKRATEVSSNTAFAKLGVQLGADKLVKTSEAFGFNKSFGGFELPVTTSLMPNPSVMTEWETAWASAGQPVGEHPGSPAGPQATVLQMALVGSAVANDGVLQKPYLVDGVYNAKGERSYTATPSAMSTVMSKQTADEVTDVLEGVVDEGTGYGASIRGVRVAGKTGTAETGKDYANSWFVGFAPADDPSVVVAVLVEEGVNHSTDDDSGLASVRAGAIMRKALEVNGTL</sequence>
<dbReference type="GO" id="GO:0008360">
    <property type="term" value="P:regulation of cell shape"/>
    <property type="evidence" value="ECO:0007669"/>
    <property type="project" value="UniProtKB-KW"/>
</dbReference>
<keyword evidence="3" id="KW-0133">Cell shape</keyword>
<feature type="domain" description="Penicillin-binding protein transpeptidase" evidence="7">
    <location>
        <begin position="605"/>
        <end position="909"/>
    </location>
</feature>
<feature type="transmembrane region" description="Helical" evidence="6">
    <location>
        <begin position="37"/>
        <end position="58"/>
    </location>
</feature>
<protein>
    <submittedName>
        <fullName evidence="9">Penicillin-binding protein, transpeptidase domain protein</fullName>
    </submittedName>
</protein>
<dbReference type="GO" id="GO:0071555">
    <property type="term" value="P:cell wall organization"/>
    <property type="evidence" value="ECO:0007669"/>
    <property type="project" value="TreeGrafter"/>
</dbReference>
<dbReference type="GO" id="GO:0071972">
    <property type="term" value="F:peptidoglycan L,D-transpeptidase activity"/>
    <property type="evidence" value="ECO:0007669"/>
    <property type="project" value="TreeGrafter"/>
</dbReference>
<accession>D0WGZ5</accession>
<comment type="subcellular location">
    <subcellularLocation>
        <location evidence="1">Membrane</location>
        <topology evidence="1">Multi-pass membrane protein</topology>
    </subcellularLocation>
</comment>
<dbReference type="HOGENOM" id="CLU_012814_1_0_11"/>
<dbReference type="STRING" id="649764.HMPREF0762_01260"/>
<dbReference type="Proteomes" id="UP000006001">
    <property type="component" value="Unassembled WGS sequence"/>
</dbReference>
<dbReference type="InterPro" id="IPR054120">
    <property type="entry name" value="PBPA_dimer"/>
</dbReference>
<feature type="transmembrane region" description="Helical" evidence="6">
    <location>
        <begin position="393"/>
        <end position="412"/>
    </location>
</feature>
<evidence type="ECO:0000256" key="6">
    <source>
        <dbReference type="SAM" id="Phobius"/>
    </source>
</evidence>
<feature type="transmembrane region" description="Helical" evidence="6">
    <location>
        <begin position="327"/>
        <end position="348"/>
    </location>
</feature>
<dbReference type="OrthoDB" id="9766847at2"/>
<dbReference type="EMBL" id="ACUX02000007">
    <property type="protein sequence ID" value="EEZ61182.1"/>
    <property type="molecule type" value="Genomic_DNA"/>
</dbReference>
<evidence type="ECO:0000313" key="9">
    <source>
        <dbReference type="EMBL" id="EEZ61182.1"/>
    </source>
</evidence>
<feature type="transmembrane region" description="Helical" evidence="6">
    <location>
        <begin position="197"/>
        <end position="214"/>
    </location>
</feature>
<evidence type="ECO:0000256" key="4">
    <source>
        <dbReference type="ARBA" id="ARBA00022989"/>
    </source>
</evidence>
<evidence type="ECO:0000256" key="2">
    <source>
        <dbReference type="ARBA" id="ARBA00022692"/>
    </source>
</evidence>
<dbReference type="AlphaFoldDB" id="D0WGZ5"/>
<dbReference type="GeneID" id="85007775"/>
<dbReference type="PANTHER" id="PTHR30627:SF24">
    <property type="entry name" value="PENICILLIN-BINDING PROTEIN 4B"/>
    <property type="match status" value="1"/>
</dbReference>
<dbReference type="PANTHER" id="PTHR30627">
    <property type="entry name" value="PEPTIDOGLYCAN D,D-TRANSPEPTIDASE"/>
    <property type="match status" value="1"/>
</dbReference>
<dbReference type="Pfam" id="PF00905">
    <property type="entry name" value="Transpeptidase"/>
    <property type="match status" value="1"/>
</dbReference>
<feature type="transmembrane region" description="Helical" evidence="6">
    <location>
        <begin position="65"/>
        <end position="86"/>
    </location>
</feature>
<keyword evidence="10" id="KW-1185">Reference proteome</keyword>
<feature type="transmembrane region" description="Helical" evidence="6">
    <location>
        <begin position="220"/>
        <end position="237"/>
    </location>
</feature>
<gene>
    <name evidence="9" type="ORF">HMPREF0762_01260</name>
</gene>
<dbReference type="RefSeq" id="WP_006362515.1">
    <property type="nucleotide sequence ID" value="NZ_GG700630.1"/>
</dbReference>
<feature type="domain" description="Penicillin binding protein A dimerisation" evidence="8">
    <location>
        <begin position="502"/>
        <end position="584"/>
    </location>
</feature>
<keyword evidence="2 6" id="KW-0812">Transmembrane</keyword>
<evidence type="ECO:0000256" key="5">
    <source>
        <dbReference type="ARBA" id="ARBA00023136"/>
    </source>
</evidence>
<feature type="transmembrane region" description="Helical" evidence="6">
    <location>
        <begin position="455"/>
        <end position="478"/>
    </location>
</feature>
<name>D0WGZ5_SLAES</name>
<dbReference type="GO" id="GO:0005886">
    <property type="term" value="C:plasma membrane"/>
    <property type="evidence" value="ECO:0007669"/>
    <property type="project" value="TreeGrafter"/>
</dbReference>
<dbReference type="InterPro" id="IPR001460">
    <property type="entry name" value="PCN-bd_Tpept"/>
</dbReference>
<organism evidence="9 10">
    <name type="scientific">Slackia exigua (strain ATCC 700122 / DSM 15923 / CIP 105133 / JCM 11022 / KCTC 5966 / S-7)</name>
    <dbReference type="NCBI Taxonomy" id="649764"/>
    <lineage>
        <taxon>Bacteria</taxon>
        <taxon>Bacillati</taxon>
        <taxon>Actinomycetota</taxon>
        <taxon>Coriobacteriia</taxon>
        <taxon>Eggerthellales</taxon>
        <taxon>Eggerthellaceae</taxon>
        <taxon>Slackia</taxon>
    </lineage>
</organism>
<dbReference type="Gene3D" id="3.40.710.10">
    <property type="entry name" value="DD-peptidase/beta-lactamase superfamily"/>
    <property type="match status" value="1"/>
</dbReference>
<feature type="transmembrane region" description="Helical" evidence="6">
    <location>
        <begin position="121"/>
        <end position="139"/>
    </location>
</feature>
<dbReference type="eggNOG" id="COG0772">
    <property type="taxonomic scope" value="Bacteria"/>
</dbReference>